<keyword evidence="6" id="KW-1185">Reference proteome</keyword>
<evidence type="ECO:0000313" key="5">
    <source>
        <dbReference type="EMBL" id="CAG9324891.1"/>
    </source>
</evidence>
<evidence type="ECO:0000256" key="1">
    <source>
        <dbReference type="ARBA" id="ARBA00004496"/>
    </source>
</evidence>
<dbReference type="Pfam" id="PF13417">
    <property type="entry name" value="GST_N_3"/>
    <property type="match status" value="1"/>
</dbReference>
<dbReference type="Proteomes" id="UP001162131">
    <property type="component" value="Unassembled WGS sequence"/>
</dbReference>
<feature type="domain" description="GST N-terminal" evidence="3">
    <location>
        <begin position="4"/>
        <end position="85"/>
    </location>
</feature>
<evidence type="ECO:0000256" key="2">
    <source>
        <dbReference type="ARBA" id="ARBA00022490"/>
    </source>
</evidence>
<dbReference type="InterPro" id="IPR051369">
    <property type="entry name" value="GST_Theta"/>
</dbReference>
<feature type="domain" description="GST C-terminal" evidence="4">
    <location>
        <begin position="91"/>
        <end position="231"/>
    </location>
</feature>
<keyword evidence="2" id="KW-0963">Cytoplasm</keyword>
<dbReference type="PROSITE" id="PS50405">
    <property type="entry name" value="GST_CTER"/>
    <property type="match status" value="1"/>
</dbReference>
<dbReference type="AlphaFoldDB" id="A0AAU9JGZ7"/>
<comment type="caution">
    <text evidence="5">The sequence shown here is derived from an EMBL/GenBank/DDBJ whole genome shotgun (WGS) entry which is preliminary data.</text>
</comment>
<evidence type="ECO:0000313" key="6">
    <source>
        <dbReference type="Proteomes" id="UP001162131"/>
    </source>
</evidence>
<dbReference type="InterPro" id="IPR004045">
    <property type="entry name" value="Glutathione_S-Trfase_N"/>
</dbReference>
<dbReference type="SFLD" id="SFLDG00358">
    <property type="entry name" value="Main_(cytGST)"/>
    <property type="match status" value="1"/>
</dbReference>
<reference evidence="5" key="1">
    <citation type="submission" date="2021-09" db="EMBL/GenBank/DDBJ databases">
        <authorList>
            <consortium name="AG Swart"/>
            <person name="Singh M."/>
            <person name="Singh A."/>
            <person name="Seah K."/>
            <person name="Emmerich C."/>
        </authorList>
    </citation>
    <scope>NUCLEOTIDE SEQUENCE</scope>
    <source>
        <strain evidence="5">ATCC30299</strain>
    </source>
</reference>
<name>A0AAU9JGZ7_9CILI</name>
<dbReference type="PROSITE" id="PS50404">
    <property type="entry name" value="GST_NTER"/>
    <property type="match status" value="1"/>
</dbReference>
<dbReference type="Gene3D" id="1.20.1050.10">
    <property type="match status" value="1"/>
</dbReference>
<dbReference type="SUPFAM" id="SSF47616">
    <property type="entry name" value="GST C-terminal domain-like"/>
    <property type="match status" value="1"/>
</dbReference>
<dbReference type="InterPro" id="IPR040079">
    <property type="entry name" value="Glutathione_S-Trfase"/>
</dbReference>
<dbReference type="InterPro" id="IPR036249">
    <property type="entry name" value="Thioredoxin-like_sf"/>
</dbReference>
<dbReference type="SUPFAM" id="SSF52833">
    <property type="entry name" value="Thioredoxin-like"/>
    <property type="match status" value="1"/>
</dbReference>
<protein>
    <recommendedName>
        <fullName evidence="7">Glutathione S-transferase</fullName>
    </recommendedName>
</protein>
<dbReference type="GO" id="GO:0004364">
    <property type="term" value="F:glutathione transferase activity"/>
    <property type="evidence" value="ECO:0007669"/>
    <property type="project" value="TreeGrafter"/>
</dbReference>
<sequence length="232" mass="26186">MADNTVKVYGHILSPPVRAVLIFCQLHNIPIEFLDVDMAHGGHKSPEYLAINPYGLVPAITHGDFHLGESGAIVFYLAETFHLDSQWFPADLQQKAKINSSLHWHHTNTVKNIIPYTYNKVVAPMFLGKPPVTPEFDAELIANARTFLKSLDDLFATGVYIARTAHPTYADVLLYCYVSHLEFASFDFSTYPALNRWRDEIGAIEAVREVHEQFRQMVACILEKFQAPQPSA</sequence>
<dbReference type="GO" id="GO:0006749">
    <property type="term" value="P:glutathione metabolic process"/>
    <property type="evidence" value="ECO:0007669"/>
    <property type="project" value="TreeGrafter"/>
</dbReference>
<evidence type="ECO:0000259" key="3">
    <source>
        <dbReference type="PROSITE" id="PS50404"/>
    </source>
</evidence>
<dbReference type="InterPro" id="IPR036282">
    <property type="entry name" value="Glutathione-S-Trfase_C_sf"/>
</dbReference>
<proteinExistence type="predicted"/>
<dbReference type="PANTHER" id="PTHR43917:SF8">
    <property type="entry name" value="GH16740P-RELATED"/>
    <property type="match status" value="1"/>
</dbReference>
<dbReference type="PANTHER" id="PTHR43917">
    <property type="match status" value="1"/>
</dbReference>
<comment type="subcellular location">
    <subcellularLocation>
        <location evidence="1">Cytoplasm</location>
    </subcellularLocation>
</comment>
<dbReference type="InterPro" id="IPR010987">
    <property type="entry name" value="Glutathione-S-Trfase_C-like"/>
</dbReference>
<evidence type="ECO:0008006" key="7">
    <source>
        <dbReference type="Google" id="ProtNLM"/>
    </source>
</evidence>
<dbReference type="GO" id="GO:0005737">
    <property type="term" value="C:cytoplasm"/>
    <property type="evidence" value="ECO:0007669"/>
    <property type="project" value="UniProtKB-SubCell"/>
</dbReference>
<organism evidence="5 6">
    <name type="scientific">Blepharisma stoltei</name>
    <dbReference type="NCBI Taxonomy" id="1481888"/>
    <lineage>
        <taxon>Eukaryota</taxon>
        <taxon>Sar</taxon>
        <taxon>Alveolata</taxon>
        <taxon>Ciliophora</taxon>
        <taxon>Postciliodesmatophora</taxon>
        <taxon>Heterotrichea</taxon>
        <taxon>Heterotrichida</taxon>
        <taxon>Blepharismidae</taxon>
        <taxon>Blepharisma</taxon>
    </lineage>
</organism>
<dbReference type="SFLD" id="SFLDS00019">
    <property type="entry name" value="Glutathione_Transferase_(cytos"/>
    <property type="match status" value="1"/>
</dbReference>
<dbReference type="Gene3D" id="3.40.30.10">
    <property type="entry name" value="Glutaredoxin"/>
    <property type="match status" value="1"/>
</dbReference>
<dbReference type="EMBL" id="CAJZBQ010000037">
    <property type="protein sequence ID" value="CAG9324891.1"/>
    <property type="molecule type" value="Genomic_DNA"/>
</dbReference>
<accession>A0AAU9JGZ7</accession>
<evidence type="ECO:0000259" key="4">
    <source>
        <dbReference type="PROSITE" id="PS50405"/>
    </source>
</evidence>
<gene>
    <name evidence="5" type="ORF">BSTOLATCC_MIC37640</name>
</gene>